<name>A0A183DPM1_9BILA</name>
<evidence type="ECO:0000313" key="3">
    <source>
        <dbReference type="Proteomes" id="UP000271098"/>
    </source>
</evidence>
<dbReference type="Proteomes" id="UP000271098">
    <property type="component" value="Unassembled WGS sequence"/>
</dbReference>
<sequence length="246" mass="26825">MRLQRQQAVVAAGAAYANLRRNGCGSALLPPNTALSSLARAVETFPPKGPEPHVTMSMEEYQALVKAAKAGSALMPPGPSSSTSDPCSSQSVPGFDDIKRNVYSPTEQEAMMNIGNSHGIIRPSLIQGTHLIGKLSAITDYMELSVAAANMPRPPYKLTPDMEKKVKYIHDTIHDELNTNSPKLGTEREALKVIFFHMLKYRMFVLGVVSESFTVISAISSGRTVQENSFGREAWLVAEVRQKATY</sequence>
<reference evidence="4" key="1">
    <citation type="submission" date="2016-06" db="UniProtKB">
        <authorList>
            <consortium name="WormBaseParasite"/>
        </authorList>
    </citation>
    <scope>IDENTIFICATION</scope>
</reference>
<feature type="region of interest" description="Disordered" evidence="1">
    <location>
        <begin position="72"/>
        <end position="97"/>
    </location>
</feature>
<dbReference type="OrthoDB" id="6352325at2759"/>
<reference evidence="2 3" key="2">
    <citation type="submission" date="2018-11" db="EMBL/GenBank/DDBJ databases">
        <authorList>
            <consortium name="Pathogen Informatics"/>
        </authorList>
    </citation>
    <scope>NUCLEOTIDE SEQUENCE [LARGE SCALE GENOMIC DNA]</scope>
</reference>
<proteinExistence type="predicted"/>
<dbReference type="WBParaSite" id="GPUH_0001067501-mRNA-1">
    <property type="protein sequence ID" value="GPUH_0001067501-mRNA-1"/>
    <property type="gene ID" value="GPUH_0001067501"/>
</dbReference>
<organism evidence="4">
    <name type="scientific">Gongylonema pulchrum</name>
    <dbReference type="NCBI Taxonomy" id="637853"/>
    <lineage>
        <taxon>Eukaryota</taxon>
        <taxon>Metazoa</taxon>
        <taxon>Ecdysozoa</taxon>
        <taxon>Nematoda</taxon>
        <taxon>Chromadorea</taxon>
        <taxon>Rhabditida</taxon>
        <taxon>Spirurina</taxon>
        <taxon>Spiruromorpha</taxon>
        <taxon>Spiruroidea</taxon>
        <taxon>Gongylonematidae</taxon>
        <taxon>Gongylonema</taxon>
    </lineage>
</organism>
<evidence type="ECO:0000256" key="1">
    <source>
        <dbReference type="SAM" id="MobiDB-lite"/>
    </source>
</evidence>
<dbReference type="AlphaFoldDB" id="A0A183DPM1"/>
<evidence type="ECO:0000313" key="4">
    <source>
        <dbReference type="WBParaSite" id="GPUH_0001067501-mRNA-1"/>
    </source>
</evidence>
<keyword evidence="3" id="KW-1185">Reference proteome</keyword>
<feature type="compositionally biased region" description="Low complexity" evidence="1">
    <location>
        <begin position="80"/>
        <end position="93"/>
    </location>
</feature>
<dbReference type="EMBL" id="UYRT01078086">
    <property type="protein sequence ID" value="VDN17747.1"/>
    <property type="molecule type" value="Genomic_DNA"/>
</dbReference>
<accession>A0A183DPM1</accession>
<evidence type="ECO:0000313" key="2">
    <source>
        <dbReference type="EMBL" id="VDN17747.1"/>
    </source>
</evidence>
<gene>
    <name evidence="2" type="ORF">GPUH_LOCUS10662</name>
</gene>
<protein>
    <submittedName>
        <fullName evidence="4">Focal_AT domain-containing protein</fullName>
    </submittedName>
</protein>